<dbReference type="InterPro" id="IPR029058">
    <property type="entry name" value="AB_hydrolase_fold"/>
</dbReference>
<dbReference type="RefSeq" id="WP_166701135.1">
    <property type="nucleotide sequence ID" value="NZ_JAAQTL010000003.1"/>
</dbReference>
<dbReference type="AlphaFoldDB" id="A0A7X5TS08"/>
<comment type="function">
    <text evidence="5">The physiological role of BioH is to remove the methyl group introduced by BioC when the pimeloyl moiety is complete. It allows to synthesize pimeloyl-ACP via the fatty acid synthetic pathway through the hydrolysis of the ester bonds of pimeloyl-ACP esters.</text>
</comment>
<dbReference type="EMBL" id="JAAQTL010000003">
    <property type="protein sequence ID" value="NID17313.1"/>
    <property type="molecule type" value="Genomic_DNA"/>
</dbReference>
<dbReference type="InterPro" id="IPR010076">
    <property type="entry name" value="BioH"/>
</dbReference>
<evidence type="ECO:0000256" key="4">
    <source>
        <dbReference type="ARBA" id="ARBA00022801"/>
    </source>
</evidence>
<sequence length="257" mass="27881">MSALHIETHGSGTIPLVMIHGWAMHGGILAPLVEALADRFTMYVVDLPGHGYSRQADIPLEPLACARAIAANTPPAVWLGWSMGGLVALGAALDLPEAVRAVVPLCSTPRFVRGDDWPHGNDAAMVHKLAADLETDYKATVERFIALEAMGSADPRAEARRLKEDAFSRGEPDPRVLMEGLRLLEATDLRPRLAGLRQPNLWMAGRRDRIVHPEAMRWSAEAAEGRFEEIAHAGHAPFIGHAAVVADVLTRFVDAHP</sequence>
<comment type="catalytic activity">
    <reaction evidence="5">
        <text>6-carboxyhexanoyl-[ACP] methyl ester + H2O = 6-carboxyhexanoyl-[ACP] + methanol + H(+)</text>
        <dbReference type="Rhea" id="RHEA:42700"/>
        <dbReference type="Rhea" id="RHEA-COMP:9955"/>
        <dbReference type="Rhea" id="RHEA-COMP:10186"/>
        <dbReference type="ChEBI" id="CHEBI:15377"/>
        <dbReference type="ChEBI" id="CHEBI:15378"/>
        <dbReference type="ChEBI" id="CHEBI:17790"/>
        <dbReference type="ChEBI" id="CHEBI:78846"/>
        <dbReference type="ChEBI" id="CHEBI:82735"/>
        <dbReference type="EC" id="3.1.1.85"/>
    </reaction>
</comment>
<feature type="binding site" evidence="5">
    <location>
        <position position="22"/>
    </location>
    <ligand>
        <name>substrate</name>
    </ligand>
</feature>
<keyword evidence="8" id="KW-1185">Reference proteome</keyword>
<dbReference type="PANTHER" id="PTHR43194:SF5">
    <property type="entry name" value="PIMELOYL-[ACYL-CARRIER PROTEIN] METHYL ESTER ESTERASE"/>
    <property type="match status" value="1"/>
</dbReference>
<dbReference type="GO" id="GO:0090499">
    <property type="term" value="F:pimelyl-[acyl-carrier protein] methyl ester esterase activity"/>
    <property type="evidence" value="ECO:0007669"/>
    <property type="project" value="UniProtKB-EC"/>
</dbReference>
<evidence type="ECO:0000256" key="2">
    <source>
        <dbReference type="ARBA" id="ARBA00022490"/>
    </source>
</evidence>
<comment type="subcellular location">
    <subcellularLocation>
        <location evidence="5">Cytoplasm</location>
    </subcellularLocation>
</comment>
<reference evidence="7 8" key="1">
    <citation type="journal article" date="2006" name="Int. J. Syst. Evol. Microbiol.">
        <title>Dyella yeojuensis sp. nov., isolated from greenhouse soil in Korea.</title>
        <authorList>
            <person name="Kim B.Y."/>
            <person name="Weon H.Y."/>
            <person name="Lee K.H."/>
            <person name="Seok S.J."/>
            <person name="Kwon S.W."/>
            <person name="Go S.J."/>
            <person name="Stackebrandt E."/>
        </authorList>
    </citation>
    <scope>NUCLEOTIDE SEQUENCE [LARGE SCALE GENOMIC DNA]</scope>
    <source>
        <strain evidence="7 8">DSM 17673</strain>
    </source>
</reference>
<comment type="subunit">
    <text evidence="5">Monomer.</text>
</comment>
<dbReference type="UniPathway" id="UPA00078"/>
<feature type="active site" evidence="5">
    <location>
        <position position="235"/>
    </location>
</feature>
<dbReference type="SUPFAM" id="SSF53474">
    <property type="entry name" value="alpha/beta-Hydrolases"/>
    <property type="match status" value="1"/>
</dbReference>
<comment type="similarity">
    <text evidence="5">Belongs to the AB hydrolase superfamily. Carboxylesterase BioH family.</text>
</comment>
<dbReference type="InterPro" id="IPR050228">
    <property type="entry name" value="Carboxylesterase_BioH"/>
</dbReference>
<organism evidence="7 8">
    <name type="scientific">Luteibacter yeojuensis</name>
    <dbReference type="NCBI Taxonomy" id="345309"/>
    <lineage>
        <taxon>Bacteria</taxon>
        <taxon>Pseudomonadati</taxon>
        <taxon>Pseudomonadota</taxon>
        <taxon>Gammaproteobacteria</taxon>
        <taxon>Lysobacterales</taxon>
        <taxon>Rhodanobacteraceae</taxon>
        <taxon>Luteibacter</taxon>
    </lineage>
</organism>
<comment type="pathway">
    <text evidence="5">Cofactor biosynthesis; biotin biosynthesis.</text>
</comment>
<dbReference type="InterPro" id="IPR000073">
    <property type="entry name" value="AB_hydrolase_1"/>
</dbReference>
<comment type="caution">
    <text evidence="5">Lacks conserved residue(s) required for the propagation of feature annotation.</text>
</comment>
<evidence type="ECO:0000313" key="7">
    <source>
        <dbReference type="EMBL" id="NID17313.1"/>
    </source>
</evidence>
<dbReference type="HAMAP" id="MF_01260">
    <property type="entry name" value="Carboxylester"/>
    <property type="match status" value="1"/>
</dbReference>
<keyword evidence="2 5" id="KW-0963">Cytoplasm</keyword>
<feature type="active site" evidence="5">
    <location>
        <position position="208"/>
    </location>
</feature>
<evidence type="ECO:0000313" key="8">
    <source>
        <dbReference type="Proteomes" id="UP000518878"/>
    </source>
</evidence>
<feature type="binding site" evidence="5">
    <location>
        <position position="235"/>
    </location>
    <ligand>
        <name>substrate</name>
    </ligand>
</feature>
<evidence type="ECO:0000256" key="3">
    <source>
        <dbReference type="ARBA" id="ARBA00022756"/>
    </source>
</evidence>
<feature type="active site" description="Nucleophile" evidence="5">
    <location>
        <position position="82"/>
    </location>
</feature>
<dbReference type="PANTHER" id="PTHR43194">
    <property type="entry name" value="HYDROLASE ALPHA/BETA FOLD FAMILY"/>
    <property type="match status" value="1"/>
</dbReference>
<protein>
    <recommendedName>
        <fullName evidence="5">Pimeloyl-[acyl-carrier protein] methyl ester esterase</fullName>
        <ecNumber evidence="5">3.1.1.85</ecNumber>
    </recommendedName>
    <alternativeName>
        <fullName evidence="5">Biotin synthesis protein BioH</fullName>
    </alternativeName>
    <alternativeName>
        <fullName evidence="5">Carboxylesterase BioH</fullName>
    </alternativeName>
</protein>
<dbReference type="Proteomes" id="UP000518878">
    <property type="component" value="Unassembled WGS sequence"/>
</dbReference>
<dbReference type="GO" id="GO:0009102">
    <property type="term" value="P:biotin biosynthetic process"/>
    <property type="evidence" value="ECO:0007669"/>
    <property type="project" value="UniProtKB-UniRule"/>
</dbReference>
<dbReference type="NCBIfam" id="TIGR01738">
    <property type="entry name" value="bioH"/>
    <property type="match status" value="1"/>
</dbReference>
<proteinExistence type="inferred from homology"/>
<evidence type="ECO:0000256" key="1">
    <source>
        <dbReference type="ARBA" id="ARBA00022487"/>
    </source>
</evidence>
<keyword evidence="1 5" id="KW-0719">Serine esterase</keyword>
<comment type="caution">
    <text evidence="7">The sequence shown here is derived from an EMBL/GenBank/DDBJ whole genome shotgun (WGS) entry which is preliminary data.</text>
</comment>
<dbReference type="Pfam" id="PF00561">
    <property type="entry name" value="Abhydrolase_1"/>
    <property type="match status" value="1"/>
</dbReference>
<dbReference type="Gene3D" id="3.40.50.1820">
    <property type="entry name" value="alpha/beta hydrolase"/>
    <property type="match status" value="1"/>
</dbReference>
<feature type="binding site" evidence="5">
    <location>
        <begin position="82"/>
        <end position="83"/>
    </location>
    <ligand>
        <name>substrate</name>
    </ligand>
</feature>
<keyword evidence="4 5" id="KW-0378">Hydrolase</keyword>
<accession>A0A7X5TS08</accession>
<keyword evidence="3 5" id="KW-0093">Biotin biosynthesis</keyword>
<evidence type="ECO:0000259" key="6">
    <source>
        <dbReference type="Pfam" id="PF00561"/>
    </source>
</evidence>
<feature type="domain" description="AB hydrolase-1" evidence="6">
    <location>
        <begin position="15"/>
        <end position="241"/>
    </location>
</feature>
<evidence type="ECO:0000256" key="5">
    <source>
        <dbReference type="HAMAP-Rule" id="MF_01260"/>
    </source>
</evidence>
<dbReference type="GO" id="GO:0005737">
    <property type="term" value="C:cytoplasm"/>
    <property type="evidence" value="ECO:0007669"/>
    <property type="project" value="UniProtKB-SubCell"/>
</dbReference>
<name>A0A7X5TS08_9GAMM</name>
<dbReference type="EC" id="3.1.1.85" evidence="5"/>
<gene>
    <name evidence="5 7" type="primary">bioH</name>
    <name evidence="7" type="ORF">HBF32_17695</name>
</gene>